<evidence type="ECO:0008006" key="6">
    <source>
        <dbReference type="Google" id="ProtNLM"/>
    </source>
</evidence>
<keyword evidence="1" id="KW-0732">Signal</keyword>
<evidence type="ECO:0000313" key="3">
    <source>
        <dbReference type="EMBL" id="KAE9323610.1"/>
    </source>
</evidence>
<organism evidence="2 4">
    <name type="scientific">Phytophthora rubi</name>
    <dbReference type="NCBI Taxonomy" id="129364"/>
    <lineage>
        <taxon>Eukaryota</taxon>
        <taxon>Sar</taxon>
        <taxon>Stramenopiles</taxon>
        <taxon>Oomycota</taxon>
        <taxon>Peronosporomycetes</taxon>
        <taxon>Peronosporales</taxon>
        <taxon>Peronosporaceae</taxon>
        <taxon>Phytophthora</taxon>
    </lineage>
</organism>
<reference evidence="2 4" key="1">
    <citation type="submission" date="2018-09" db="EMBL/GenBank/DDBJ databases">
        <title>Genomic investigation of the strawberry pathogen Phytophthora fragariae indicates pathogenicity is determined by transcriptional variation in three key races.</title>
        <authorList>
            <person name="Adams T.M."/>
            <person name="Armitage A.D."/>
            <person name="Sobczyk M.K."/>
            <person name="Bates H.J."/>
            <person name="Dunwell J.M."/>
            <person name="Nellist C.F."/>
            <person name="Harrison R.J."/>
        </authorList>
    </citation>
    <scope>NUCLEOTIDE SEQUENCE [LARGE SCALE GENOMIC DNA]</scope>
    <source>
        <strain evidence="2 4">SCRP249</strain>
        <strain evidence="3 5">SCRP333</strain>
    </source>
</reference>
<dbReference type="EMBL" id="QXFV01001273">
    <property type="protein sequence ID" value="KAE9010127.1"/>
    <property type="molecule type" value="Genomic_DNA"/>
</dbReference>
<evidence type="ECO:0000256" key="1">
    <source>
        <dbReference type="SAM" id="SignalP"/>
    </source>
</evidence>
<sequence length="131" mass="14359">MGATSFICHQGTRILTRMIALLSILGGHQISAYPNDICRRPVSRKISPCGHVTASNAGYNILCYKDLARCGQQIRSSYSNYATACRPHYCSNSELNTPQLVKFATACTTKNNTTTRLPALMFSGERGILIL</sequence>
<evidence type="ECO:0000313" key="5">
    <source>
        <dbReference type="Proteomes" id="UP000434957"/>
    </source>
</evidence>
<protein>
    <recommendedName>
        <fullName evidence="6">SUEL-type lectin domain-containing protein</fullName>
    </recommendedName>
</protein>
<evidence type="ECO:0000313" key="2">
    <source>
        <dbReference type="EMBL" id="KAE9010127.1"/>
    </source>
</evidence>
<gene>
    <name evidence="2" type="ORF">PR001_g16268</name>
    <name evidence="3" type="ORF">PR003_g16943</name>
</gene>
<evidence type="ECO:0000313" key="4">
    <source>
        <dbReference type="Proteomes" id="UP000429607"/>
    </source>
</evidence>
<proteinExistence type="predicted"/>
<name>A0A6A3KWW8_9STRA</name>
<dbReference type="AlphaFoldDB" id="A0A6A3KWW8"/>
<dbReference type="Proteomes" id="UP000434957">
    <property type="component" value="Unassembled WGS sequence"/>
</dbReference>
<feature type="chain" id="PRO_5036379990" description="SUEL-type lectin domain-containing protein" evidence="1">
    <location>
        <begin position="33"/>
        <end position="131"/>
    </location>
</feature>
<feature type="signal peptide" evidence="1">
    <location>
        <begin position="1"/>
        <end position="32"/>
    </location>
</feature>
<comment type="caution">
    <text evidence="2">The sequence shown here is derived from an EMBL/GenBank/DDBJ whole genome shotgun (WGS) entry which is preliminary data.</text>
</comment>
<dbReference type="Proteomes" id="UP000429607">
    <property type="component" value="Unassembled WGS sequence"/>
</dbReference>
<accession>A0A6A3KWW8</accession>
<keyword evidence="5" id="KW-1185">Reference proteome</keyword>
<dbReference type="EMBL" id="QXFT01001267">
    <property type="protein sequence ID" value="KAE9323610.1"/>
    <property type="molecule type" value="Genomic_DNA"/>
</dbReference>